<keyword evidence="9" id="KW-0653">Protein transport</keyword>
<dbReference type="GO" id="GO:0009706">
    <property type="term" value="C:chloroplast inner membrane"/>
    <property type="evidence" value="ECO:0007669"/>
    <property type="project" value="UniProtKB-SubCell"/>
</dbReference>
<keyword evidence="8" id="KW-1001">Plastid inner membrane</keyword>
<dbReference type="GO" id="GO:0015031">
    <property type="term" value="P:protein transport"/>
    <property type="evidence" value="ECO:0007669"/>
    <property type="project" value="UniProtKB-KW"/>
</dbReference>
<evidence type="ECO:0000256" key="5">
    <source>
        <dbReference type="ARBA" id="ARBA00016640"/>
    </source>
</evidence>
<keyword evidence="10" id="KW-1133">Transmembrane helix</keyword>
<keyword evidence="13" id="KW-1185">Reference proteome</keyword>
<evidence type="ECO:0000256" key="1">
    <source>
        <dbReference type="ARBA" id="ARBA00002515"/>
    </source>
</evidence>
<reference evidence="12" key="1">
    <citation type="journal article" date="2012" name="Nature">
        <title>The tomato genome sequence provides insights into fleshy fruit evolution.</title>
        <authorList>
            <consortium name="Tomato Genome Consortium"/>
        </authorList>
    </citation>
    <scope>NUCLEOTIDE SEQUENCE [LARGE SCALE GENOMIC DNA]</scope>
    <source>
        <strain evidence="12">cv. Heinz 1706</strain>
    </source>
</reference>
<evidence type="ECO:0000256" key="3">
    <source>
        <dbReference type="ARBA" id="ARBA00009956"/>
    </source>
</evidence>
<evidence type="ECO:0000313" key="13">
    <source>
        <dbReference type="Proteomes" id="UP000004994"/>
    </source>
</evidence>
<name>A0A3Q7EV40_SOLLC</name>
<comment type="subunit">
    <text evidence="4">Part of the Tic complex.</text>
</comment>
<comment type="function">
    <text evidence="1">Involved in protein precursor import into chloroplasts. May be part of an intermediate translocation complex acting as a protein-conducting channel at the inner envelope.</text>
</comment>
<dbReference type="EnsemblPlants" id="Solyc02g011850.2.1">
    <property type="protein sequence ID" value="Solyc02g011850.2.1"/>
    <property type="gene ID" value="Solyc02g011850.2"/>
</dbReference>
<protein>
    <recommendedName>
        <fullName evidence="5">Protein TIC 214</fullName>
    </recommendedName>
    <alternativeName>
        <fullName evidence="11">Translocon at the inner envelope membrane of chloroplasts 214</fullName>
    </alternativeName>
</protein>
<dbReference type="Gramene" id="Solyc02g011850.2.1">
    <property type="protein sequence ID" value="Solyc02g011850.2.1"/>
    <property type="gene ID" value="Solyc02g011850.2"/>
</dbReference>
<evidence type="ECO:0000256" key="6">
    <source>
        <dbReference type="ARBA" id="ARBA00022448"/>
    </source>
</evidence>
<reference evidence="12" key="2">
    <citation type="submission" date="2019-01" db="UniProtKB">
        <authorList>
            <consortium name="EnsemblPlants"/>
        </authorList>
    </citation>
    <scope>IDENTIFICATION</scope>
    <source>
        <strain evidence="12">cv. Heinz 1706</strain>
    </source>
</reference>
<accession>A0A3Q7EV40</accession>
<dbReference type="STRING" id="4081.A0A3Q7EV40"/>
<evidence type="ECO:0000256" key="9">
    <source>
        <dbReference type="ARBA" id="ARBA00022927"/>
    </source>
</evidence>
<evidence type="ECO:0000256" key="11">
    <source>
        <dbReference type="ARBA" id="ARBA00029978"/>
    </source>
</evidence>
<sequence>MELTIRYIKNNLLEQAVRAEMSQYFFDTCKSDGKQRMSLHTREIPLLSLQKPLANELDTQWVSTKKEKCTNLNKEFLNGLEIVNMKSLFLDILGVSSSIINNTLLENLEKRVRLNRIHTIFLPNIDYEEFEQNGYTINKEPLSKEIDDFLTLINESGNEAKSSLNLKGLSIFSNQEHRRANSEKRKKYFEFVFGAIDSYETKLGRKSIGLKEISKKVPRWSHKLITDLDDKWVNLKIAHQWIINFVQEKPKM</sequence>
<evidence type="ECO:0000256" key="7">
    <source>
        <dbReference type="ARBA" id="ARBA00022692"/>
    </source>
</evidence>
<evidence type="ECO:0000256" key="2">
    <source>
        <dbReference type="ARBA" id="ARBA00004478"/>
    </source>
</evidence>
<keyword evidence="6" id="KW-0813">Transport</keyword>
<dbReference type="Pfam" id="PF05758">
    <property type="entry name" value="Ycf1"/>
    <property type="match status" value="2"/>
</dbReference>
<dbReference type="Proteomes" id="UP000004994">
    <property type="component" value="Chromosome 2"/>
</dbReference>
<comment type="similarity">
    <text evidence="3">Belongs to the TIC214 family.</text>
</comment>
<keyword evidence="8" id="KW-0934">Plastid</keyword>
<evidence type="ECO:0000256" key="8">
    <source>
        <dbReference type="ARBA" id="ARBA00022780"/>
    </source>
</evidence>
<organism evidence="12">
    <name type="scientific">Solanum lycopersicum</name>
    <name type="common">Tomato</name>
    <name type="synonym">Lycopersicon esculentum</name>
    <dbReference type="NCBI Taxonomy" id="4081"/>
    <lineage>
        <taxon>Eukaryota</taxon>
        <taxon>Viridiplantae</taxon>
        <taxon>Streptophyta</taxon>
        <taxon>Embryophyta</taxon>
        <taxon>Tracheophyta</taxon>
        <taxon>Spermatophyta</taxon>
        <taxon>Magnoliopsida</taxon>
        <taxon>eudicotyledons</taxon>
        <taxon>Gunneridae</taxon>
        <taxon>Pentapetalae</taxon>
        <taxon>asterids</taxon>
        <taxon>lamiids</taxon>
        <taxon>Solanales</taxon>
        <taxon>Solanaceae</taxon>
        <taxon>Solanoideae</taxon>
        <taxon>Solaneae</taxon>
        <taxon>Solanum</taxon>
        <taxon>Solanum subgen. Lycopersicon</taxon>
    </lineage>
</organism>
<dbReference type="AlphaFoldDB" id="A0A3Q7EV40"/>
<dbReference type="InParanoid" id="A0A3Q7EV40"/>
<keyword evidence="7" id="KW-0812">Transmembrane</keyword>
<evidence type="ECO:0000256" key="10">
    <source>
        <dbReference type="ARBA" id="ARBA00022989"/>
    </source>
</evidence>
<evidence type="ECO:0000256" key="4">
    <source>
        <dbReference type="ARBA" id="ARBA00011510"/>
    </source>
</evidence>
<proteinExistence type="inferred from homology"/>
<evidence type="ECO:0000313" key="12">
    <source>
        <dbReference type="EnsemblPlants" id="Solyc02g011850.2.1"/>
    </source>
</evidence>
<keyword evidence="10" id="KW-0472">Membrane</keyword>
<dbReference type="InterPro" id="IPR008896">
    <property type="entry name" value="TIC214"/>
</dbReference>
<comment type="subcellular location">
    <subcellularLocation>
        <location evidence="2">Plastid</location>
        <location evidence="2">Chloroplast inner membrane</location>
        <topology evidence="2">Multi-pass membrane protein</topology>
    </subcellularLocation>
</comment>